<feature type="domain" description="Rhodopsin" evidence="7">
    <location>
        <begin position="133"/>
        <end position="179"/>
    </location>
</feature>
<dbReference type="GO" id="GO:0016020">
    <property type="term" value="C:membrane"/>
    <property type="evidence" value="ECO:0007669"/>
    <property type="project" value="UniProtKB-SubCell"/>
</dbReference>
<gene>
    <name evidence="8" type="ORF">MPH_04248</name>
</gene>
<accession>K2R7T8</accession>
<proteinExistence type="inferred from homology"/>
<comment type="subcellular location">
    <subcellularLocation>
        <location evidence="1">Membrane</location>
        <topology evidence="1">Multi-pass membrane protein</topology>
    </subcellularLocation>
</comment>
<dbReference type="EMBL" id="AHHD01000207">
    <property type="protein sequence ID" value="EKG18446.1"/>
    <property type="molecule type" value="Genomic_DNA"/>
</dbReference>
<keyword evidence="2 6" id="KW-0812">Transmembrane</keyword>
<feature type="transmembrane region" description="Helical" evidence="6">
    <location>
        <begin position="157"/>
        <end position="177"/>
    </location>
</feature>
<dbReference type="Pfam" id="PF20684">
    <property type="entry name" value="Fung_rhodopsin"/>
    <property type="match status" value="1"/>
</dbReference>
<dbReference type="VEuPathDB" id="FungiDB:MPH_04248"/>
<feature type="transmembrane region" description="Helical" evidence="6">
    <location>
        <begin position="129"/>
        <end position="150"/>
    </location>
</feature>
<evidence type="ECO:0000259" key="7">
    <source>
        <dbReference type="Pfam" id="PF20684"/>
    </source>
</evidence>
<evidence type="ECO:0000256" key="1">
    <source>
        <dbReference type="ARBA" id="ARBA00004141"/>
    </source>
</evidence>
<keyword evidence="4 6" id="KW-0472">Membrane</keyword>
<dbReference type="InterPro" id="IPR052337">
    <property type="entry name" value="SAT4-like"/>
</dbReference>
<dbReference type="HOGENOM" id="CLU_1447945_0_0_1"/>
<evidence type="ECO:0000256" key="3">
    <source>
        <dbReference type="ARBA" id="ARBA00022989"/>
    </source>
</evidence>
<evidence type="ECO:0000313" key="8">
    <source>
        <dbReference type="EMBL" id="EKG18446.1"/>
    </source>
</evidence>
<protein>
    <submittedName>
        <fullName evidence="8">Tyrosinase</fullName>
    </submittedName>
</protein>
<name>K2R7T8_MACPH</name>
<dbReference type="AlphaFoldDB" id="K2R7T8"/>
<sequence>MSSVFPLPSVYIRLGRPFATLLHQTHALVSALFGRRSEPYIRHAVAGPPTRQPGTIGNCDYGTVDPGKPFVCRRPFLRSLGLDDCIMLVAAVFVLSFDAVVFAMIKYSLGLYIWGFDLTMLEAMLELRVANKCLYVVVFIWPARFIWGLSLPKRKRLVLIGVFCIGCCIALVSIFRLRISHLYDSQS</sequence>
<dbReference type="InParanoid" id="K2R7T8"/>
<evidence type="ECO:0000313" key="9">
    <source>
        <dbReference type="Proteomes" id="UP000007129"/>
    </source>
</evidence>
<evidence type="ECO:0000256" key="5">
    <source>
        <dbReference type="ARBA" id="ARBA00038359"/>
    </source>
</evidence>
<keyword evidence="3 6" id="KW-1133">Transmembrane helix</keyword>
<dbReference type="PANTHER" id="PTHR33048">
    <property type="entry name" value="PTH11-LIKE INTEGRAL MEMBRANE PROTEIN (AFU_ORTHOLOGUE AFUA_5G11245)"/>
    <property type="match status" value="1"/>
</dbReference>
<dbReference type="InterPro" id="IPR049326">
    <property type="entry name" value="Rhodopsin_dom_fungi"/>
</dbReference>
<evidence type="ECO:0000256" key="4">
    <source>
        <dbReference type="ARBA" id="ARBA00023136"/>
    </source>
</evidence>
<dbReference type="Proteomes" id="UP000007129">
    <property type="component" value="Unassembled WGS sequence"/>
</dbReference>
<evidence type="ECO:0000256" key="2">
    <source>
        <dbReference type="ARBA" id="ARBA00022692"/>
    </source>
</evidence>
<dbReference type="OrthoDB" id="5401779at2759"/>
<organism evidence="8 9">
    <name type="scientific">Macrophomina phaseolina (strain MS6)</name>
    <name type="common">Charcoal rot fungus</name>
    <dbReference type="NCBI Taxonomy" id="1126212"/>
    <lineage>
        <taxon>Eukaryota</taxon>
        <taxon>Fungi</taxon>
        <taxon>Dikarya</taxon>
        <taxon>Ascomycota</taxon>
        <taxon>Pezizomycotina</taxon>
        <taxon>Dothideomycetes</taxon>
        <taxon>Dothideomycetes incertae sedis</taxon>
        <taxon>Botryosphaeriales</taxon>
        <taxon>Botryosphaeriaceae</taxon>
        <taxon>Macrophomina</taxon>
    </lineage>
</organism>
<comment type="similarity">
    <text evidence="5">Belongs to the SAT4 family.</text>
</comment>
<dbReference type="PANTHER" id="PTHR33048:SF47">
    <property type="entry name" value="INTEGRAL MEMBRANE PROTEIN-RELATED"/>
    <property type="match status" value="1"/>
</dbReference>
<comment type="caution">
    <text evidence="8">The sequence shown here is derived from an EMBL/GenBank/DDBJ whole genome shotgun (WGS) entry which is preliminary data.</text>
</comment>
<reference evidence="8 9" key="1">
    <citation type="journal article" date="2012" name="BMC Genomics">
        <title>Tools to kill: Genome of one of the most destructive plant pathogenic fungi Macrophomina phaseolina.</title>
        <authorList>
            <person name="Islam M.S."/>
            <person name="Haque M.S."/>
            <person name="Islam M.M."/>
            <person name="Emdad E.M."/>
            <person name="Halim A."/>
            <person name="Hossen Q.M.M."/>
            <person name="Hossain M.Z."/>
            <person name="Ahmed B."/>
            <person name="Rahim S."/>
            <person name="Rahman M.S."/>
            <person name="Alam M.M."/>
            <person name="Hou S."/>
            <person name="Wan X."/>
            <person name="Saito J.A."/>
            <person name="Alam M."/>
        </authorList>
    </citation>
    <scope>NUCLEOTIDE SEQUENCE [LARGE SCALE GENOMIC DNA]</scope>
    <source>
        <strain evidence="8 9">MS6</strain>
    </source>
</reference>
<feature type="transmembrane region" description="Helical" evidence="6">
    <location>
        <begin position="85"/>
        <end position="109"/>
    </location>
</feature>
<evidence type="ECO:0000256" key="6">
    <source>
        <dbReference type="SAM" id="Phobius"/>
    </source>
</evidence>